<evidence type="ECO:0000313" key="4">
    <source>
        <dbReference type="EMBL" id="OIR06403.1"/>
    </source>
</evidence>
<dbReference type="SUPFAM" id="SSF53756">
    <property type="entry name" value="UDP-Glycosyltransferase/glycogen phosphorylase"/>
    <property type="match status" value="1"/>
</dbReference>
<keyword evidence="2 4" id="KW-0808">Transferase</keyword>
<reference evidence="4" key="1">
    <citation type="submission" date="2016-10" db="EMBL/GenBank/DDBJ databases">
        <title>Sequence of Gallionella enrichment culture.</title>
        <authorList>
            <person name="Poehlein A."/>
            <person name="Muehling M."/>
            <person name="Daniel R."/>
        </authorList>
    </citation>
    <scope>NUCLEOTIDE SEQUENCE</scope>
</reference>
<dbReference type="GO" id="GO:0009244">
    <property type="term" value="P:lipopolysaccharide core region biosynthetic process"/>
    <property type="evidence" value="ECO:0007669"/>
    <property type="project" value="TreeGrafter"/>
</dbReference>
<sequence length="607" mass="64966">MSSADDALKDQLARLRQAGAGATTPASGAAPAKSWDSLLAKALAPLASDSPRPGPHPSAEGADTRIVATTPAPAALVILRPDSIGDLILFEPLLRILREAWSETRIHVVGTRTLDAVSRMMPERVAWHVVDDAPPFQTPTAAAVEALRKTLAEIDGAAWLFSACPRKTWWDVVAPGLRSFERIVSLGPVPVAESLRRALIRAGVEGSLPGYPETVSNPTASHEWHLVLESAAYLIGGPVPQLRPRLRLSEEVRQAVDRTLPQLALKEGRFIACCPAGTANVSLKTWPAARFAQVLTTLQREHGHDILLVGTQSEEPVLGDVAKRIALAGGTARVWTGHSAADFETLCGLLSRSSLYLGNDTGPMHAAAALGRPVVGVFGGGTWPRFTPCAEAGAAVVRVMPCFGCDWQCHLGDAPCLRLVEPETVLGAARAALAGARFEIVNETAHAAPEIDEIARGASQQARILAGRAEHLRGVCEEQNRYISETEAAKREVDGYLAATRQKLEELSTVCEDQNRYIEEMKAAKREVDGYLAVTKEEASQRLATILEQNTFISDLEALTARLDAEKTALAARLEETRAALAAKQALAAHLARQYEAAARKAAADHA</sequence>
<evidence type="ECO:0000256" key="1">
    <source>
        <dbReference type="ARBA" id="ARBA00022676"/>
    </source>
</evidence>
<dbReference type="AlphaFoldDB" id="A0A1J5SEQ6"/>
<dbReference type="Pfam" id="PF01075">
    <property type="entry name" value="Glyco_transf_9"/>
    <property type="match status" value="1"/>
</dbReference>
<dbReference type="PANTHER" id="PTHR30160:SF7">
    <property type="entry name" value="ADP-HEPTOSE--LPS HEPTOSYLTRANSFERASE 2"/>
    <property type="match status" value="1"/>
</dbReference>
<accession>A0A1J5SEQ6</accession>
<dbReference type="EC" id="2.-.-.-" evidence="4"/>
<keyword evidence="1" id="KW-0328">Glycosyltransferase</keyword>
<protein>
    <submittedName>
        <fullName evidence="4">ADP-heptose--LPS heptosyltransferase 2</fullName>
        <ecNumber evidence="4">2.-.-.-</ecNumber>
    </submittedName>
</protein>
<dbReference type="InterPro" id="IPR051199">
    <property type="entry name" value="LPS_LOS_Heptosyltrfase"/>
</dbReference>
<dbReference type="Gene3D" id="3.40.50.2000">
    <property type="entry name" value="Glycogen Phosphorylase B"/>
    <property type="match status" value="2"/>
</dbReference>
<feature type="region of interest" description="Disordered" evidence="3">
    <location>
        <begin position="46"/>
        <end position="65"/>
    </location>
</feature>
<dbReference type="GO" id="GO:0005829">
    <property type="term" value="C:cytosol"/>
    <property type="evidence" value="ECO:0007669"/>
    <property type="project" value="TreeGrafter"/>
</dbReference>
<proteinExistence type="predicted"/>
<dbReference type="SUPFAM" id="SSF58104">
    <property type="entry name" value="Methyl-accepting chemotaxis protein (MCP) signaling domain"/>
    <property type="match status" value="1"/>
</dbReference>
<gene>
    <name evidence="4" type="primary">rfaF_7</name>
    <name evidence="4" type="ORF">GALL_115930</name>
</gene>
<dbReference type="PANTHER" id="PTHR30160">
    <property type="entry name" value="TETRAACYLDISACCHARIDE 4'-KINASE-RELATED"/>
    <property type="match status" value="1"/>
</dbReference>
<evidence type="ECO:0000256" key="3">
    <source>
        <dbReference type="SAM" id="MobiDB-lite"/>
    </source>
</evidence>
<dbReference type="EMBL" id="MLJW01000044">
    <property type="protein sequence ID" value="OIR06403.1"/>
    <property type="molecule type" value="Genomic_DNA"/>
</dbReference>
<dbReference type="CDD" id="cd03789">
    <property type="entry name" value="GT9_LPS_heptosyltransferase"/>
    <property type="match status" value="1"/>
</dbReference>
<name>A0A1J5SEQ6_9ZZZZ</name>
<organism evidence="4">
    <name type="scientific">mine drainage metagenome</name>
    <dbReference type="NCBI Taxonomy" id="410659"/>
    <lineage>
        <taxon>unclassified sequences</taxon>
        <taxon>metagenomes</taxon>
        <taxon>ecological metagenomes</taxon>
    </lineage>
</organism>
<comment type="caution">
    <text evidence="4">The sequence shown here is derived from an EMBL/GenBank/DDBJ whole genome shotgun (WGS) entry which is preliminary data.</text>
</comment>
<dbReference type="InterPro" id="IPR002201">
    <property type="entry name" value="Glyco_trans_9"/>
</dbReference>
<evidence type="ECO:0000256" key="2">
    <source>
        <dbReference type="ARBA" id="ARBA00022679"/>
    </source>
</evidence>
<dbReference type="GO" id="GO:0008713">
    <property type="term" value="F:ADP-heptose-lipopolysaccharide heptosyltransferase activity"/>
    <property type="evidence" value="ECO:0007669"/>
    <property type="project" value="TreeGrafter"/>
</dbReference>